<name>A0ABD0TBT1_LOXSC</name>
<dbReference type="EMBL" id="JBEDNZ010000007">
    <property type="protein sequence ID" value="KAL0840754.1"/>
    <property type="molecule type" value="Genomic_DNA"/>
</dbReference>
<dbReference type="GO" id="GO:0046872">
    <property type="term" value="F:metal ion binding"/>
    <property type="evidence" value="ECO:0007669"/>
    <property type="project" value="UniProtKB-KW"/>
</dbReference>
<dbReference type="Pfam" id="PF13359">
    <property type="entry name" value="DDE_Tnp_4"/>
    <property type="match status" value="1"/>
</dbReference>
<comment type="cofactor">
    <cofactor evidence="1">
        <name>a divalent metal cation</name>
        <dbReference type="ChEBI" id="CHEBI:60240"/>
    </cofactor>
</comment>
<dbReference type="GO" id="GO:0005634">
    <property type="term" value="C:nucleus"/>
    <property type="evidence" value="ECO:0007669"/>
    <property type="project" value="UniProtKB-SubCell"/>
</dbReference>
<dbReference type="InterPro" id="IPR027806">
    <property type="entry name" value="HARBI1_dom"/>
</dbReference>
<dbReference type="AlphaFoldDB" id="A0ABD0TBT1"/>
<dbReference type="EMBL" id="JBEDNZ010000014">
    <property type="protein sequence ID" value="KAL0830045.1"/>
    <property type="molecule type" value="Genomic_DNA"/>
</dbReference>
<evidence type="ECO:0000256" key="1">
    <source>
        <dbReference type="ARBA" id="ARBA00001968"/>
    </source>
</evidence>
<dbReference type="PANTHER" id="PTHR22930:SF85">
    <property type="entry name" value="GH03217P-RELATED"/>
    <property type="match status" value="1"/>
</dbReference>
<evidence type="ECO:0000313" key="12">
    <source>
        <dbReference type="Proteomes" id="UP001549921"/>
    </source>
</evidence>
<keyword evidence="5" id="KW-0479">Metal-binding</keyword>
<feature type="domain" description="DDE Tnp4" evidence="8">
    <location>
        <begin position="157"/>
        <end position="312"/>
    </location>
</feature>
<keyword evidence="6" id="KW-0378">Hydrolase</keyword>
<sequence length="373" mass="42683">MADLGLLENFLEHARVMEGILYRRRSVALRNMELAFEMPDPEFIGLYRLNKSVCRDLIQELEPYLPTTRGGISTTCKVLSALSFYASGSYQRFIGASAHNKMHQVSVSNSMRAVTLALNNEHFRRKYIHFPQSREERNTIKHGFYQKFGMPGVVGCIDGTHIAIVKPAEFEERFFNRKRYHSLNAQIVCDSDLNILSIDASHGGADHDSFVWNHHPLKSHLEQLHQAENETVWLLGDSGYPLRSTLLTPIIETEPDSPQRYYTELHCRVRNTVERCIGVLKSRWRCLLVDRKLHYHPTTAGFITNACVVLHNIANAARLPETPLAPHEEQNESVMQIRHQHNETSSSRINDNLAAGEQIRNALIARLWSAQQH</sequence>
<evidence type="ECO:0000313" key="9">
    <source>
        <dbReference type="EMBL" id="KAL0830045.1"/>
    </source>
</evidence>
<protein>
    <recommendedName>
        <fullName evidence="8">DDE Tnp4 domain-containing protein</fullName>
    </recommendedName>
</protein>
<reference evidence="11 12" key="1">
    <citation type="submission" date="2024-06" db="EMBL/GenBank/DDBJ databases">
        <title>A chromosome-level genome assembly of beet webworm, Loxostege sticticalis.</title>
        <authorList>
            <person name="Zhang Y."/>
        </authorList>
    </citation>
    <scope>NUCLEOTIDE SEQUENCE [LARGE SCALE GENOMIC DNA]</scope>
    <source>
        <strain evidence="11">AQ028</strain>
        <tissue evidence="11">Male pupae</tissue>
    </source>
</reference>
<dbReference type="PANTHER" id="PTHR22930">
    <property type="match status" value="1"/>
</dbReference>
<evidence type="ECO:0000256" key="2">
    <source>
        <dbReference type="ARBA" id="ARBA00004123"/>
    </source>
</evidence>
<evidence type="ECO:0000256" key="6">
    <source>
        <dbReference type="ARBA" id="ARBA00022801"/>
    </source>
</evidence>
<comment type="caution">
    <text evidence="11">The sequence shown here is derived from an EMBL/GenBank/DDBJ whole genome shotgun (WGS) entry which is preliminary data.</text>
</comment>
<dbReference type="EMBL" id="JBEDNZ010000011">
    <property type="protein sequence ID" value="KAL0832191.1"/>
    <property type="molecule type" value="Genomic_DNA"/>
</dbReference>
<gene>
    <name evidence="10" type="ORF">ABMA28_001646</name>
    <name evidence="9" type="ORF">ABMA28_003503</name>
    <name evidence="11" type="ORF">ABMA28_015937</name>
</gene>
<evidence type="ECO:0000313" key="10">
    <source>
        <dbReference type="EMBL" id="KAL0832191.1"/>
    </source>
</evidence>
<organism evidence="11 12">
    <name type="scientific">Loxostege sticticalis</name>
    <name type="common">Beet webworm moth</name>
    <dbReference type="NCBI Taxonomy" id="481309"/>
    <lineage>
        <taxon>Eukaryota</taxon>
        <taxon>Metazoa</taxon>
        <taxon>Ecdysozoa</taxon>
        <taxon>Arthropoda</taxon>
        <taxon>Hexapoda</taxon>
        <taxon>Insecta</taxon>
        <taxon>Pterygota</taxon>
        <taxon>Neoptera</taxon>
        <taxon>Endopterygota</taxon>
        <taxon>Lepidoptera</taxon>
        <taxon>Glossata</taxon>
        <taxon>Ditrysia</taxon>
        <taxon>Pyraloidea</taxon>
        <taxon>Crambidae</taxon>
        <taxon>Pyraustinae</taxon>
        <taxon>Loxostege</taxon>
    </lineage>
</organism>
<evidence type="ECO:0000256" key="7">
    <source>
        <dbReference type="ARBA" id="ARBA00023242"/>
    </source>
</evidence>
<dbReference type="GO" id="GO:0004518">
    <property type="term" value="F:nuclease activity"/>
    <property type="evidence" value="ECO:0007669"/>
    <property type="project" value="UniProtKB-KW"/>
</dbReference>
<proteinExistence type="inferred from homology"/>
<dbReference type="Proteomes" id="UP001549921">
    <property type="component" value="Unassembled WGS sequence"/>
</dbReference>
<evidence type="ECO:0000256" key="4">
    <source>
        <dbReference type="ARBA" id="ARBA00022722"/>
    </source>
</evidence>
<evidence type="ECO:0000313" key="11">
    <source>
        <dbReference type="EMBL" id="KAL0840754.1"/>
    </source>
</evidence>
<evidence type="ECO:0000256" key="5">
    <source>
        <dbReference type="ARBA" id="ARBA00022723"/>
    </source>
</evidence>
<evidence type="ECO:0000259" key="8">
    <source>
        <dbReference type="Pfam" id="PF13359"/>
    </source>
</evidence>
<comment type="similarity">
    <text evidence="3">Belongs to the HARBI1 family.</text>
</comment>
<evidence type="ECO:0000256" key="3">
    <source>
        <dbReference type="ARBA" id="ARBA00006958"/>
    </source>
</evidence>
<accession>A0ABD0TBT1</accession>
<dbReference type="GO" id="GO:0016787">
    <property type="term" value="F:hydrolase activity"/>
    <property type="evidence" value="ECO:0007669"/>
    <property type="project" value="UniProtKB-KW"/>
</dbReference>
<keyword evidence="7" id="KW-0539">Nucleus</keyword>
<keyword evidence="4" id="KW-0540">Nuclease</keyword>
<dbReference type="InterPro" id="IPR045249">
    <property type="entry name" value="HARBI1-like"/>
</dbReference>
<comment type="subcellular location">
    <subcellularLocation>
        <location evidence="2">Nucleus</location>
    </subcellularLocation>
</comment>